<feature type="compositionally biased region" description="Polar residues" evidence="2">
    <location>
        <begin position="27"/>
        <end position="41"/>
    </location>
</feature>
<name>A0AAD8IP99_9APIA</name>
<evidence type="ECO:0000313" key="3">
    <source>
        <dbReference type="EMBL" id="KAK1389285.1"/>
    </source>
</evidence>
<keyword evidence="1" id="KW-0175">Coiled coil</keyword>
<proteinExistence type="predicted"/>
<reference evidence="3" key="2">
    <citation type="submission" date="2023-05" db="EMBL/GenBank/DDBJ databases">
        <authorList>
            <person name="Schelkunov M.I."/>
        </authorList>
    </citation>
    <scope>NUCLEOTIDE SEQUENCE</scope>
    <source>
        <strain evidence="3">Hsosn_3</strain>
        <tissue evidence="3">Leaf</tissue>
    </source>
</reference>
<evidence type="ECO:0000256" key="1">
    <source>
        <dbReference type="SAM" id="Coils"/>
    </source>
</evidence>
<dbReference type="PANTHER" id="PTHR33448:SF4">
    <property type="entry name" value="CHLOROPLAST PROTEIN HCF243"/>
    <property type="match status" value="1"/>
</dbReference>
<comment type="caution">
    <text evidence="3">The sequence shown here is derived from an EMBL/GenBank/DDBJ whole genome shotgun (WGS) entry which is preliminary data.</text>
</comment>
<organism evidence="3 4">
    <name type="scientific">Heracleum sosnowskyi</name>
    <dbReference type="NCBI Taxonomy" id="360622"/>
    <lineage>
        <taxon>Eukaryota</taxon>
        <taxon>Viridiplantae</taxon>
        <taxon>Streptophyta</taxon>
        <taxon>Embryophyta</taxon>
        <taxon>Tracheophyta</taxon>
        <taxon>Spermatophyta</taxon>
        <taxon>Magnoliopsida</taxon>
        <taxon>eudicotyledons</taxon>
        <taxon>Gunneridae</taxon>
        <taxon>Pentapetalae</taxon>
        <taxon>asterids</taxon>
        <taxon>campanulids</taxon>
        <taxon>Apiales</taxon>
        <taxon>Apiaceae</taxon>
        <taxon>Apioideae</taxon>
        <taxon>apioid superclade</taxon>
        <taxon>Tordylieae</taxon>
        <taxon>Tordyliinae</taxon>
        <taxon>Heracleum</taxon>
    </lineage>
</organism>
<feature type="region of interest" description="Disordered" evidence="2">
    <location>
        <begin position="224"/>
        <end position="251"/>
    </location>
</feature>
<accession>A0AAD8IP99</accession>
<protein>
    <submittedName>
        <fullName evidence="3">Uncharacterized protein</fullName>
    </submittedName>
</protein>
<feature type="compositionally biased region" description="Basic residues" evidence="2">
    <location>
        <begin position="105"/>
        <end position="118"/>
    </location>
</feature>
<feature type="compositionally biased region" description="Basic and acidic residues" evidence="2">
    <location>
        <begin position="577"/>
        <end position="591"/>
    </location>
</feature>
<keyword evidence="4" id="KW-1185">Reference proteome</keyword>
<feature type="region of interest" description="Disordered" evidence="2">
    <location>
        <begin position="564"/>
        <end position="624"/>
    </location>
</feature>
<dbReference type="Proteomes" id="UP001237642">
    <property type="component" value="Unassembled WGS sequence"/>
</dbReference>
<dbReference type="PANTHER" id="PTHR33448">
    <property type="entry name" value="CHLOROPLAST PROTEIN HCF243-RELATED"/>
    <property type="match status" value="1"/>
</dbReference>
<dbReference type="AlphaFoldDB" id="A0AAD8IP99"/>
<evidence type="ECO:0000256" key="2">
    <source>
        <dbReference type="SAM" id="MobiDB-lite"/>
    </source>
</evidence>
<evidence type="ECO:0000313" key="4">
    <source>
        <dbReference type="Proteomes" id="UP001237642"/>
    </source>
</evidence>
<feature type="compositionally biased region" description="Low complexity" evidence="2">
    <location>
        <begin position="51"/>
        <end position="66"/>
    </location>
</feature>
<feature type="compositionally biased region" description="Acidic residues" evidence="2">
    <location>
        <begin position="231"/>
        <end position="247"/>
    </location>
</feature>
<feature type="region of interest" description="Disordered" evidence="2">
    <location>
        <begin position="25"/>
        <end position="127"/>
    </location>
</feature>
<reference evidence="3" key="1">
    <citation type="submission" date="2023-02" db="EMBL/GenBank/DDBJ databases">
        <title>Genome of toxic invasive species Heracleum sosnowskyi carries increased number of genes despite the absence of recent whole-genome duplications.</title>
        <authorList>
            <person name="Schelkunov M."/>
            <person name="Shtratnikova V."/>
            <person name="Makarenko M."/>
            <person name="Klepikova A."/>
            <person name="Omelchenko D."/>
            <person name="Novikova G."/>
            <person name="Obukhova E."/>
            <person name="Bogdanov V."/>
            <person name="Penin A."/>
            <person name="Logacheva M."/>
        </authorList>
    </citation>
    <scope>NUCLEOTIDE SEQUENCE</scope>
    <source>
        <strain evidence="3">Hsosn_3</strain>
        <tissue evidence="3">Leaf</tissue>
    </source>
</reference>
<dbReference type="EMBL" id="JAUIZM010000004">
    <property type="protein sequence ID" value="KAK1389285.1"/>
    <property type="molecule type" value="Genomic_DNA"/>
</dbReference>
<sequence length="839" mass="94589">MESSSSSSTLRSTTTNTSTSELFICFSSRNSSMKTSKTSILSPGRARDPPSSLSTSLSRRLKSSGSIKNGQASPMFPTGNKKRGSGFDNPEPSSPKVTCIGQVRVKTKKQGKKMRNLSRRPSGEMSFRKVEHGQIQRQSSVNSIHHQQECSSHRNQRWVHLPLTICETLRGFGSEFSCLFPCKSSCFSGEKEERDGRESGGRTCVDVFAKWLVAVEDESRERGGERRDIELVVEEDEDDDDDDEDEGEGKVVKRRHVFDEIEIKDYDEERGRVSICIPPKNALLLMRCRSDPVKMEALASRFWESQLPAEDEEEDRVFSNGEEKAVVNLEKVEVEEVDMEVFEERRASISGNIFDKVEESKEVFEERRASVSGHILDKVEESKEEVEMELFEERRASVSGHIFDEVEESKVEQMEESEVEQEDIKLELEVEANEVLGEDSIVGEQVQDSEKEKILEDSLHACEELQYGEEEEAVVEESQSSVEALAGEEEKVLDLESDEQAQACEQEEIEDRKILVEDVEENESSFVTALEVFVNQERQQVVEGESRVSCCSLNDEAKLIRCILLDDKSDDEVNTPEQKDNSDEEVSKPEQEVQEQEPALASQANDSTDDAEAEKETQPEPQTQTLKAHLELEEQQEETIDTDYIQDDEVHSNAPLVLETERAVETKKEESEAQKLEKLPDCLLLMMCEPKLSMEVSKETWVCSTDFIRWRPQKKKAHAPPCQYKKSSPVNEEQVTEKRKSVDSKCDNPFAALPPPYPVAQNQPARASCCLPAAGGVSMATMIEQKLVDAVAYEPFVLTRCKSEPMRTASKLAQGACFWKNRAMEPHRRATYGAAGVGC</sequence>
<feature type="coiled-coil region" evidence="1">
    <location>
        <begin position="376"/>
        <end position="434"/>
    </location>
</feature>
<gene>
    <name evidence="3" type="ORF">POM88_017463</name>
</gene>